<protein>
    <submittedName>
        <fullName evidence="2">IS3 family transposase</fullName>
    </submittedName>
</protein>
<organism evidence="2 3">
    <name type="scientific">Pseudoduganella plicata</name>
    <dbReference type="NCBI Taxonomy" id="321984"/>
    <lineage>
        <taxon>Bacteria</taxon>
        <taxon>Pseudomonadati</taxon>
        <taxon>Pseudomonadota</taxon>
        <taxon>Betaproteobacteria</taxon>
        <taxon>Burkholderiales</taxon>
        <taxon>Oxalobacteraceae</taxon>
        <taxon>Telluria group</taxon>
        <taxon>Pseudoduganella</taxon>
    </lineage>
</organism>
<sequence>MRRLCKVLEVHPSGFYAWRLNPESMRAKEDKRLLAPIKQSWLESGSVYGYRKVSDDLRELGEQCGINPVHRLMRSAGIRLQTGYAKRKYKRGGAPSLVAPNHLQRQFDVAEPNCIWVTDITYIRTHEGWLYLAVVLDLFSRQVVGWSMSSRIDRELAMIALLMTVWRRQPKNSVMVHADQGSQFSSYDWRDFLTEHNLQQSMSRRGNCHDDAVAESFFQLLKRERIRRKTYGTREEAAPPVPAACL</sequence>
<dbReference type="InterPro" id="IPR048020">
    <property type="entry name" value="Transpos_IS3"/>
</dbReference>
<dbReference type="NCBIfam" id="NF033516">
    <property type="entry name" value="transpos_IS3"/>
    <property type="match status" value="1"/>
</dbReference>
<name>A0AA87YA82_9BURK</name>
<feature type="domain" description="Integrase catalytic" evidence="1">
    <location>
        <begin position="108"/>
        <end position="246"/>
    </location>
</feature>
<accession>A0AA87YA82</accession>
<dbReference type="InterPro" id="IPR025948">
    <property type="entry name" value="HTH-like_dom"/>
</dbReference>
<evidence type="ECO:0000259" key="1">
    <source>
        <dbReference type="PROSITE" id="PS50994"/>
    </source>
</evidence>
<reference evidence="2" key="2">
    <citation type="submission" date="2022-12" db="EMBL/GenBank/DDBJ databases">
        <authorList>
            <person name="Sun Q."/>
            <person name="Kim S."/>
        </authorList>
    </citation>
    <scope>NUCLEOTIDE SEQUENCE</scope>
    <source>
        <strain evidence="2">KCTC 12344</strain>
    </source>
</reference>
<dbReference type="EMBL" id="BMWW01000007">
    <property type="protein sequence ID" value="GGZ00567.1"/>
    <property type="molecule type" value="Genomic_DNA"/>
</dbReference>
<dbReference type="InterPro" id="IPR036397">
    <property type="entry name" value="RNaseH_sf"/>
</dbReference>
<dbReference type="Gene3D" id="3.30.420.10">
    <property type="entry name" value="Ribonuclease H-like superfamily/Ribonuclease H"/>
    <property type="match status" value="1"/>
</dbReference>
<dbReference type="InterPro" id="IPR050900">
    <property type="entry name" value="Transposase_IS3/IS150/IS904"/>
</dbReference>
<evidence type="ECO:0000313" key="2">
    <source>
        <dbReference type="EMBL" id="GGZ00567.1"/>
    </source>
</evidence>
<dbReference type="AlphaFoldDB" id="A0AA87YA82"/>
<dbReference type="GO" id="GO:0015074">
    <property type="term" value="P:DNA integration"/>
    <property type="evidence" value="ECO:0007669"/>
    <property type="project" value="InterPro"/>
</dbReference>
<dbReference type="GO" id="GO:0003676">
    <property type="term" value="F:nucleic acid binding"/>
    <property type="evidence" value="ECO:0007669"/>
    <property type="project" value="InterPro"/>
</dbReference>
<dbReference type="SUPFAM" id="SSF53098">
    <property type="entry name" value="Ribonuclease H-like"/>
    <property type="match status" value="1"/>
</dbReference>
<evidence type="ECO:0000313" key="3">
    <source>
        <dbReference type="Proteomes" id="UP000619512"/>
    </source>
</evidence>
<dbReference type="PROSITE" id="PS50994">
    <property type="entry name" value="INTEGRASE"/>
    <property type="match status" value="1"/>
</dbReference>
<reference evidence="2" key="1">
    <citation type="journal article" date="2014" name="Int. J. Syst. Evol. Microbiol.">
        <title>Complete genome sequence of Corynebacterium casei LMG S-19264T (=DSM 44701T), isolated from a smear-ripened cheese.</title>
        <authorList>
            <consortium name="US DOE Joint Genome Institute (JGI-PGF)"/>
            <person name="Walter F."/>
            <person name="Albersmeier A."/>
            <person name="Kalinowski J."/>
            <person name="Ruckert C."/>
        </authorList>
    </citation>
    <scope>NUCLEOTIDE SEQUENCE</scope>
    <source>
        <strain evidence="2">KCTC 12344</strain>
    </source>
</reference>
<dbReference type="PANTHER" id="PTHR46889:SF4">
    <property type="entry name" value="TRANSPOSASE INSO FOR INSERTION SEQUENCE ELEMENT IS911B-RELATED"/>
    <property type="match status" value="1"/>
</dbReference>
<proteinExistence type="predicted"/>
<dbReference type="InterPro" id="IPR001584">
    <property type="entry name" value="Integrase_cat-core"/>
</dbReference>
<dbReference type="Pfam" id="PF00665">
    <property type="entry name" value="rve"/>
    <property type="match status" value="1"/>
</dbReference>
<comment type="caution">
    <text evidence="2">The sequence shown here is derived from an EMBL/GenBank/DDBJ whole genome shotgun (WGS) entry which is preliminary data.</text>
</comment>
<dbReference type="Proteomes" id="UP000619512">
    <property type="component" value="Unassembled WGS sequence"/>
</dbReference>
<dbReference type="Pfam" id="PF13276">
    <property type="entry name" value="HTH_21"/>
    <property type="match status" value="1"/>
</dbReference>
<dbReference type="InterPro" id="IPR012337">
    <property type="entry name" value="RNaseH-like_sf"/>
</dbReference>
<dbReference type="PANTHER" id="PTHR46889">
    <property type="entry name" value="TRANSPOSASE INSF FOR INSERTION SEQUENCE IS3B-RELATED"/>
    <property type="match status" value="1"/>
</dbReference>
<gene>
    <name evidence="2" type="ORF">GCM10007388_37580</name>
</gene>